<evidence type="ECO:0000259" key="1">
    <source>
        <dbReference type="SMART" id="SM00256"/>
    </source>
</evidence>
<accession>A0AAD8RZF0</accession>
<dbReference type="InterPro" id="IPR036047">
    <property type="entry name" value="F-box-like_dom_sf"/>
</dbReference>
<feature type="domain" description="F-box" evidence="1">
    <location>
        <begin position="14"/>
        <end position="57"/>
    </location>
</feature>
<dbReference type="PANTHER" id="PTHR32133">
    <property type="entry name" value="OS07G0120400 PROTEIN"/>
    <property type="match status" value="1"/>
</dbReference>
<dbReference type="SUPFAM" id="SSF81383">
    <property type="entry name" value="F-box domain"/>
    <property type="match status" value="1"/>
</dbReference>
<keyword evidence="3" id="KW-1185">Reference proteome</keyword>
<dbReference type="PANTHER" id="PTHR32133:SF403">
    <property type="entry name" value="F-BOX DOMAIN-CONTAINING PROTEIN"/>
    <property type="match status" value="1"/>
</dbReference>
<dbReference type="Proteomes" id="UP001231189">
    <property type="component" value="Unassembled WGS sequence"/>
</dbReference>
<organism evidence="2 3">
    <name type="scientific">Lolium multiflorum</name>
    <name type="common">Italian ryegrass</name>
    <name type="synonym">Lolium perenne subsp. multiflorum</name>
    <dbReference type="NCBI Taxonomy" id="4521"/>
    <lineage>
        <taxon>Eukaryota</taxon>
        <taxon>Viridiplantae</taxon>
        <taxon>Streptophyta</taxon>
        <taxon>Embryophyta</taxon>
        <taxon>Tracheophyta</taxon>
        <taxon>Spermatophyta</taxon>
        <taxon>Magnoliopsida</taxon>
        <taxon>Liliopsida</taxon>
        <taxon>Poales</taxon>
        <taxon>Poaceae</taxon>
        <taxon>BOP clade</taxon>
        <taxon>Pooideae</taxon>
        <taxon>Poodae</taxon>
        <taxon>Poeae</taxon>
        <taxon>Poeae Chloroplast Group 2 (Poeae type)</taxon>
        <taxon>Loliodinae</taxon>
        <taxon>Loliinae</taxon>
        <taxon>Lolium</taxon>
    </lineage>
</organism>
<protein>
    <recommendedName>
        <fullName evidence="1">F-box domain-containing protein</fullName>
    </recommendedName>
</protein>
<name>A0AAD8RZF0_LOLMU</name>
<proteinExistence type="predicted"/>
<gene>
    <name evidence="2" type="ORF">QYE76_060532</name>
</gene>
<evidence type="ECO:0000313" key="2">
    <source>
        <dbReference type="EMBL" id="KAK1642727.1"/>
    </source>
</evidence>
<dbReference type="EMBL" id="JAUUTY010000004">
    <property type="protein sequence ID" value="KAK1642727.1"/>
    <property type="molecule type" value="Genomic_DNA"/>
</dbReference>
<comment type="caution">
    <text evidence="2">The sequence shown here is derived from an EMBL/GenBank/DDBJ whole genome shotgun (WGS) entry which is preliminary data.</text>
</comment>
<reference evidence="2" key="1">
    <citation type="submission" date="2023-07" db="EMBL/GenBank/DDBJ databases">
        <title>A chromosome-level genome assembly of Lolium multiflorum.</title>
        <authorList>
            <person name="Chen Y."/>
            <person name="Copetti D."/>
            <person name="Kolliker R."/>
            <person name="Studer B."/>
        </authorList>
    </citation>
    <scope>NUCLEOTIDE SEQUENCE</scope>
    <source>
        <strain evidence="2">02402/16</strain>
        <tissue evidence="2">Leaf</tissue>
    </source>
</reference>
<dbReference type="SMART" id="SM00256">
    <property type="entry name" value="FBOX"/>
    <property type="match status" value="1"/>
</dbReference>
<evidence type="ECO:0000313" key="3">
    <source>
        <dbReference type="Proteomes" id="UP001231189"/>
    </source>
</evidence>
<dbReference type="Pfam" id="PF00646">
    <property type="entry name" value="F-box"/>
    <property type="match status" value="1"/>
</dbReference>
<dbReference type="AlphaFoldDB" id="A0AAD8RZF0"/>
<sequence length="460" mass="51246">MAAPPSRRASPPALPEELVEEILLRLPPDDPGCLLRASLVCKTWGLAVSHSGFRRRFHDHHRLPPVLGFLHGWNNERISHFIPTTASSFSLAAPDWRSWRAIDCRHGRALFLSNDPGGAWELLLWEPTTGAQWRVPVPTAFESEFPTAAVFCAADGCDHLDCLGGPFRLVFLFTSIFDYFTPSEDRVTSACVYSSETGTWGEPTSLRGEIGNFTLYASVLVRNSLLYFLSDGEAIQEYDLARHSLTVFDAPDNSFQEKFNLMLAENGELGVSESLDGRLNLWSRELSGGTAARWVLTRVICFEISLPNGALVNSVDVLGFAEGANAIFVSTFAGLFMIDLQSDRFRMVCENHGFCNLIPVVGFYTPLPRDGRHYLPPSSPTDEAADEDGGDLKKTFDQAQQLFEKGPNAIKEGDFDNVFGKMCSEWYNMVMWFPSSVYLSCVWQRARLSVLAFEGLNELN</sequence>
<dbReference type="InterPro" id="IPR001810">
    <property type="entry name" value="F-box_dom"/>
</dbReference>
<dbReference type="Gene3D" id="1.20.1280.50">
    <property type="match status" value="1"/>
</dbReference>